<feature type="region of interest" description="Disordered" evidence="1">
    <location>
        <begin position="360"/>
        <end position="436"/>
    </location>
</feature>
<dbReference type="OrthoDB" id="2564234at2759"/>
<keyword evidence="4" id="KW-1185">Reference proteome</keyword>
<sequence>MPSFMSSFEDTSPFFFYNGIWTAGSSSDDPLTERYSESSYMATSQEGASLSFRFHGSSVNLFGSKRASHGTFQVNIDGQIYPLGDGRPSSTSEEFNATLFTASMGQTSHNVELVTRDDRRFDVDTISWETAIGEPDEPLIVNTIQDSHPDFVYEPANAWSTRPPGVESFSGRSGQCVFQPQGAAARLAFRGDTIAVFGPVGPNCATYLAQVNGSDPRRFSALKSVSRQRQLLFWAGGLGAGSHDLELRMDSSNANNQIFSIDYVEVYTTPSLGGSFDGLPVAIVPNQTANPVTVVPVGFIVGLALVSVVAGLALIALVIIFIMNRRRKRLHQQYDSATHEAQIPSPATLTASPFIQRAGNYSNSNIASPHTGTGTTPSDTTSGQTNVSNGNITYHKSRDLVATPPPTTSTSSANMTTPSGQSARFSDVPPPAYNPV</sequence>
<evidence type="ECO:0000313" key="3">
    <source>
        <dbReference type="EMBL" id="TFK19720.1"/>
    </source>
</evidence>
<feature type="transmembrane region" description="Helical" evidence="2">
    <location>
        <begin position="297"/>
        <end position="323"/>
    </location>
</feature>
<proteinExistence type="predicted"/>
<gene>
    <name evidence="3" type="ORF">FA15DRAFT_648036</name>
</gene>
<feature type="compositionally biased region" description="Low complexity" evidence="1">
    <location>
        <begin position="408"/>
        <end position="419"/>
    </location>
</feature>
<evidence type="ECO:0008006" key="5">
    <source>
        <dbReference type="Google" id="ProtNLM"/>
    </source>
</evidence>
<dbReference type="Gene3D" id="2.60.120.260">
    <property type="entry name" value="Galactose-binding domain-like"/>
    <property type="match status" value="2"/>
</dbReference>
<dbReference type="EMBL" id="ML210328">
    <property type="protein sequence ID" value="TFK19720.1"/>
    <property type="molecule type" value="Genomic_DNA"/>
</dbReference>
<keyword evidence="2" id="KW-0472">Membrane</keyword>
<feature type="compositionally biased region" description="Low complexity" evidence="1">
    <location>
        <begin position="368"/>
        <end position="385"/>
    </location>
</feature>
<reference evidence="3 4" key="1">
    <citation type="journal article" date="2019" name="Nat. Ecol. Evol.">
        <title>Megaphylogeny resolves global patterns of mushroom evolution.</title>
        <authorList>
            <person name="Varga T."/>
            <person name="Krizsan K."/>
            <person name="Foldi C."/>
            <person name="Dima B."/>
            <person name="Sanchez-Garcia M."/>
            <person name="Sanchez-Ramirez S."/>
            <person name="Szollosi G.J."/>
            <person name="Szarkandi J.G."/>
            <person name="Papp V."/>
            <person name="Albert L."/>
            <person name="Andreopoulos W."/>
            <person name="Angelini C."/>
            <person name="Antonin V."/>
            <person name="Barry K.W."/>
            <person name="Bougher N.L."/>
            <person name="Buchanan P."/>
            <person name="Buyck B."/>
            <person name="Bense V."/>
            <person name="Catcheside P."/>
            <person name="Chovatia M."/>
            <person name="Cooper J."/>
            <person name="Damon W."/>
            <person name="Desjardin D."/>
            <person name="Finy P."/>
            <person name="Geml J."/>
            <person name="Haridas S."/>
            <person name="Hughes K."/>
            <person name="Justo A."/>
            <person name="Karasinski D."/>
            <person name="Kautmanova I."/>
            <person name="Kiss B."/>
            <person name="Kocsube S."/>
            <person name="Kotiranta H."/>
            <person name="LaButti K.M."/>
            <person name="Lechner B.E."/>
            <person name="Liimatainen K."/>
            <person name="Lipzen A."/>
            <person name="Lukacs Z."/>
            <person name="Mihaltcheva S."/>
            <person name="Morgado L.N."/>
            <person name="Niskanen T."/>
            <person name="Noordeloos M.E."/>
            <person name="Ohm R.A."/>
            <person name="Ortiz-Santana B."/>
            <person name="Ovrebo C."/>
            <person name="Racz N."/>
            <person name="Riley R."/>
            <person name="Savchenko A."/>
            <person name="Shiryaev A."/>
            <person name="Soop K."/>
            <person name="Spirin V."/>
            <person name="Szebenyi C."/>
            <person name="Tomsovsky M."/>
            <person name="Tulloss R.E."/>
            <person name="Uehling J."/>
            <person name="Grigoriev I.V."/>
            <person name="Vagvolgyi C."/>
            <person name="Papp T."/>
            <person name="Martin F.M."/>
            <person name="Miettinen O."/>
            <person name="Hibbett D.S."/>
            <person name="Nagy L.G."/>
        </authorList>
    </citation>
    <scope>NUCLEOTIDE SEQUENCE [LARGE SCALE GENOMIC DNA]</scope>
    <source>
        <strain evidence="3 4">CBS 121175</strain>
    </source>
</reference>
<evidence type="ECO:0000313" key="4">
    <source>
        <dbReference type="Proteomes" id="UP000307440"/>
    </source>
</evidence>
<dbReference type="Proteomes" id="UP000307440">
    <property type="component" value="Unassembled WGS sequence"/>
</dbReference>
<name>A0A5C3KHY5_COPMA</name>
<keyword evidence="2" id="KW-0812">Transmembrane</keyword>
<protein>
    <recommendedName>
        <fullName evidence="5">Transmembrane protein</fullName>
    </recommendedName>
</protein>
<dbReference type="STRING" id="230819.A0A5C3KHY5"/>
<dbReference type="AlphaFoldDB" id="A0A5C3KHY5"/>
<accession>A0A5C3KHY5</accession>
<evidence type="ECO:0000256" key="1">
    <source>
        <dbReference type="SAM" id="MobiDB-lite"/>
    </source>
</evidence>
<keyword evidence="2" id="KW-1133">Transmembrane helix</keyword>
<evidence type="ECO:0000256" key="2">
    <source>
        <dbReference type="SAM" id="Phobius"/>
    </source>
</evidence>
<organism evidence="3 4">
    <name type="scientific">Coprinopsis marcescibilis</name>
    <name type="common">Agaric fungus</name>
    <name type="synonym">Psathyrella marcescibilis</name>
    <dbReference type="NCBI Taxonomy" id="230819"/>
    <lineage>
        <taxon>Eukaryota</taxon>
        <taxon>Fungi</taxon>
        <taxon>Dikarya</taxon>
        <taxon>Basidiomycota</taxon>
        <taxon>Agaricomycotina</taxon>
        <taxon>Agaricomycetes</taxon>
        <taxon>Agaricomycetidae</taxon>
        <taxon>Agaricales</taxon>
        <taxon>Agaricineae</taxon>
        <taxon>Psathyrellaceae</taxon>
        <taxon>Coprinopsis</taxon>
    </lineage>
</organism>